<evidence type="ECO:0000256" key="4">
    <source>
        <dbReference type="ARBA" id="ARBA00022692"/>
    </source>
</evidence>
<dbReference type="GO" id="GO:0006835">
    <property type="term" value="P:dicarboxylic acid transport"/>
    <property type="evidence" value="ECO:0007669"/>
    <property type="project" value="UniProtKB-ARBA"/>
</dbReference>
<keyword evidence="10" id="KW-1185">Reference proteome</keyword>
<dbReference type="PRINTS" id="PR00173">
    <property type="entry name" value="EDTRNSPORT"/>
</dbReference>
<protein>
    <submittedName>
        <fullName evidence="9">Transporter, dicarboxylate/amino acid:cation Na+/H+ symporter family protein</fullName>
    </submittedName>
</protein>
<dbReference type="PROSITE" id="PS00713">
    <property type="entry name" value="NA_DICARBOXYL_SYMP_1"/>
    <property type="match status" value="1"/>
</dbReference>
<feature type="transmembrane region" description="Helical" evidence="8">
    <location>
        <begin position="244"/>
        <end position="267"/>
    </location>
</feature>
<dbReference type="RefSeq" id="WP_005871192.1">
    <property type="nucleotide sequence ID" value="NZ_ACYG01000024.1"/>
</dbReference>
<dbReference type="SUPFAM" id="SSF118215">
    <property type="entry name" value="Proton glutamate symport protein"/>
    <property type="match status" value="1"/>
</dbReference>
<gene>
    <name evidence="9" type="ORF">CAMGR0001_0472</name>
</gene>
<evidence type="ECO:0000256" key="1">
    <source>
        <dbReference type="ARBA" id="ARBA00004651"/>
    </source>
</evidence>
<keyword evidence="6 8" id="KW-1133">Transmembrane helix</keyword>
<evidence type="ECO:0000313" key="9">
    <source>
        <dbReference type="EMBL" id="EEV17640.1"/>
    </source>
</evidence>
<evidence type="ECO:0000256" key="5">
    <source>
        <dbReference type="ARBA" id="ARBA00022847"/>
    </source>
</evidence>
<evidence type="ECO:0000256" key="6">
    <source>
        <dbReference type="ARBA" id="ARBA00022989"/>
    </source>
</evidence>
<dbReference type="InterPro" id="IPR001991">
    <property type="entry name" value="Na-dicarboxylate_symporter"/>
</dbReference>
<keyword evidence="2" id="KW-0813">Transport</keyword>
<feature type="transmembrane region" description="Helical" evidence="8">
    <location>
        <begin position="312"/>
        <end position="337"/>
    </location>
</feature>
<reference evidence="9 10" key="1">
    <citation type="submission" date="2009-07" db="EMBL/GenBank/DDBJ databases">
        <authorList>
            <person name="Madupu R."/>
            <person name="Sebastian Y."/>
            <person name="Durkin A.S."/>
            <person name="Torralba M."/>
            <person name="Methe B."/>
            <person name="Sutton G.G."/>
            <person name="Strausberg R.L."/>
            <person name="Nelson K.E."/>
        </authorList>
    </citation>
    <scope>NUCLEOTIDE SEQUENCE [LARGE SCALE GENOMIC DNA]</scope>
    <source>
        <strain evidence="9 10">RM3268</strain>
    </source>
</reference>
<dbReference type="Proteomes" id="UP000005709">
    <property type="component" value="Unassembled WGS sequence"/>
</dbReference>
<dbReference type="eggNOG" id="COG1301">
    <property type="taxonomic scope" value="Bacteria"/>
</dbReference>
<dbReference type="InterPro" id="IPR036458">
    <property type="entry name" value="Na:dicarbo_symporter_sf"/>
</dbReference>
<feature type="transmembrane region" description="Helical" evidence="8">
    <location>
        <begin position="349"/>
        <end position="378"/>
    </location>
</feature>
<feature type="transmembrane region" description="Helical" evidence="8">
    <location>
        <begin position="59"/>
        <end position="84"/>
    </location>
</feature>
<dbReference type="FunFam" id="1.10.3860.10:FF:000001">
    <property type="entry name" value="C4-dicarboxylate transport protein"/>
    <property type="match status" value="1"/>
</dbReference>
<dbReference type="InterPro" id="IPR018107">
    <property type="entry name" value="Na-dicarboxylate_symporter_CS"/>
</dbReference>
<dbReference type="EMBL" id="ACYG01000024">
    <property type="protein sequence ID" value="EEV17640.1"/>
    <property type="molecule type" value="Genomic_DNA"/>
</dbReference>
<comment type="subcellular location">
    <subcellularLocation>
        <location evidence="1">Cell membrane</location>
        <topology evidence="1">Multi-pass membrane protein</topology>
    </subcellularLocation>
</comment>
<name>C8PHM6_9BACT</name>
<feature type="transmembrane region" description="Helical" evidence="8">
    <location>
        <begin position="20"/>
        <end position="39"/>
    </location>
</feature>
<dbReference type="AlphaFoldDB" id="C8PHM6"/>
<keyword evidence="7 8" id="KW-0472">Membrane</keyword>
<accession>C8PHM6</accession>
<organism evidence="9 10">
    <name type="scientific">Campylobacter gracilis RM3268</name>
    <dbReference type="NCBI Taxonomy" id="553220"/>
    <lineage>
        <taxon>Bacteria</taxon>
        <taxon>Pseudomonadati</taxon>
        <taxon>Campylobacterota</taxon>
        <taxon>Epsilonproteobacteria</taxon>
        <taxon>Campylobacterales</taxon>
        <taxon>Campylobacteraceae</taxon>
        <taxon>Campylobacter</taxon>
    </lineage>
</organism>
<feature type="transmembrane region" description="Helical" evidence="8">
    <location>
        <begin position="385"/>
        <end position="403"/>
    </location>
</feature>
<dbReference type="OrthoDB" id="9766690at2"/>
<feature type="transmembrane region" description="Helical" evidence="8">
    <location>
        <begin position="96"/>
        <end position="117"/>
    </location>
</feature>
<evidence type="ECO:0000256" key="2">
    <source>
        <dbReference type="ARBA" id="ARBA00022448"/>
    </source>
</evidence>
<dbReference type="Gene3D" id="1.10.3860.10">
    <property type="entry name" value="Sodium:dicarboxylate symporter"/>
    <property type="match status" value="1"/>
</dbReference>
<dbReference type="STRING" id="824.CGRAC_1867"/>
<dbReference type="GO" id="GO:0015293">
    <property type="term" value="F:symporter activity"/>
    <property type="evidence" value="ECO:0007669"/>
    <property type="project" value="UniProtKB-KW"/>
</dbReference>
<keyword evidence="4 8" id="KW-0812">Transmembrane</keyword>
<evidence type="ECO:0000256" key="8">
    <source>
        <dbReference type="SAM" id="Phobius"/>
    </source>
</evidence>
<evidence type="ECO:0000256" key="7">
    <source>
        <dbReference type="ARBA" id="ARBA00023136"/>
    </source>
</evidence>
<sequence length="436" mass="46405">MSENQTKKGGILAFYFNSSLLWRIIIALVLGSAIGMLLPKNMPVGDTTWVAILTPLGDLFVRLLKMIMVPIIICSLIVGTSSISPAHLGKVGVKAIIFYAITTLFAIVIGLACAFIFSPGSGLDLSDASKAVEKAANAPSMSKILLNIIPTNPFDSIAKGEILPIIAFCLFFGVGLAFCRDSSDARIKSSADTVYNFFDGMSEIMFKVVHWVMQYAPIGVFALMFVVFNKSGIEAFSSLLNVTITLYVGLAIQVFAVYCVICMLIGVSPIKFLKKVRPPMLTAFVTRSSNGTLPITMQTAEDMGIPKAIYGFVLPVGATVNMNGTTVYLGVCTLFIANACGIDLNSSHYLTIIITSMLAAIGTAGVPGAGALMLLLVLESIGVKVSGNVAIAYGMILGIDAILDMGRTSMNVTGDVVASIYVAKSENEMDMSKWED</sequence>
<evidence type="ECO:0000313" key="10">
    <source>
        <dbReference type="Proteomes" id="UP000005709"/>
    </source>
</evidence>
<feature type="transmembrane region" description="Helical" evidence="8">
    <location>
        <begin position="162"/>
        <end position="179"/>
    </location>
</feature>
<keyword evidence="3" id="KW-1003">Cell membrane</keyword>
<proteinExistence type="predicted"/>
<dbReference type="PANTHER" id="PTHR42865:SF7">
    <property type="entry name" value="PROTON_GLUTAMATE-ASPARTATE SYMPORTER"/>
    <property type="match status" value="1"/>
</dbReference>
<feature type="transmembrane region" description="Helical" evidence="8">
    <location>
        <begin position="208"/>
        <end position="228"/>
    </location>
</feature>
<keyword evidence="5" id="KW-0769">Symport</keyword>
<dbReference type="GO" id="GO:0005886">
    <property type="term" value="C:plasma membrane"/>
    <property type="evidence" value="ECO:0007669"/>
    <property type="project" value="UniProtKB-SubCell"/>
</dbReference>
<dbReference type="PANTHER" id="PTHR42865">
    <property type="entry name" value="PROTON/GLUTAMATE-ASPARTATE SYMPORTER"/>
    <property type="match status" value="1"/>
</dbReference>
<comment type="caution">
    <text evidence="9">The sequence shown here is derived from an EMBL/GenBank/DDBJ whole genome shotgun (WGS) entry which is preliminary data.</text>
</comment>
<evidence type="ECO:0000256" key="3">
    <source>
        <dbReference type="ARBA" id="ARBA00022475"/>
    </source>
</evidence>
<dbReference type="Pfam" id="PF00375">
    <property type="entry name" value="SDF"/>
    <property type="match status" value="1"/>
</dbReference>